<gene>
    <name evidence="17" type="ORF">UX13_C0022G0001</name>
</gene>
<dbReference type="GO" id="GO:0042802">
    <property type="term" value="F:identical protein binding"/>
    <property type="evidence" value="ECO:0007669"/>
    <property type="project" value="TreeGrafter"/>
</dbReference>
<comment type="pathway">
    <text evidence="1">Pyrimidine metabolism; CTP biosynthesis via de novo pathway; CTP from UDP: step 2/2.</text>
</comment>
<keyword evidence="5" id="KW-0479">Metal-binding</keyword>
<dbReference type="InterPro" id="IPR017926">
    <property type="entry name" value="GATASE"/>
</dbReference>
<comment type="similarity">
    <text evidence="2">Belongs to the CTP synthase family.</text>
</comment>
<evidence type="ECO:0000256" key="14">
    <source>
        <dbReference type="ARBA" id="ARBA00083191"/>
    </source>
</evidence>
<dbReference type="GO" id="GO:0005524">
    <property type="term" value="F:ATP binding"/>
    <property type="evidence" value="ECO:0007669"/>
    <property type="project" value="UniProtKB-KW"/>
</dbReference>
<evidence type="ECO:0000259" key="16">
    <source>
        <dbReference type="Pfam" id="PF06418"/>
    </source>
</evidence>
<name>A0A0G1QMZ6_9BACT</name>
<evidence type="ECO:0000313" key="18">
    <source>
        <dbReference type="Proteomes" id="UP000034329"/>
    </source>
</evidence>
<dbReference type="GO" id="GO:0046872">
    <property type="term" value="F:metal ion binding"/>
    <property type="evidence" value="ECO:0007669"/>
    <property type="project" value="UniProtKB-KW"/>
</dbReference>
<comment type="catalytic activity">
    <reaction evidence="11">
        <text>UTP + L-glutamine + ATP + H2O = CTP + L-glutamate + ADP + phosphate + 2 H(+)</text>
        <dbReference type="Rhea" id="RHEA:26426"/>
        <dbReference type="ChEBI" id="CHEBI:15377"/>
        <dbReference type="ChEBI" id="CHEBI:15378"/>
        <dbReference type="ChEBI" id="CHEBI:29985"/>
        <dbReference type="ChEBI" id="CHEBI:30616"/>
        <dbReference type="ChEBI" id="CHEBI:37563"/>
        <dbReference type="ChEBI" id="CHEBI:43474"/>
        <dbReference type="ChEBI" id="CHEBI:46398"/>
        <dbReference type="ChEBI" id="CHEBI:58359"/>
        <dbReference type="ChEBI" id="CHEBI:456216"/>
        <dbReference type="EC" id="6.3.4.2"/>
    </reaction>
</comment>
<keyword evidence="6" id="KW-0547">Nucleotide-binding</keyword>
<evidence type="ECO:0000256" key="7">
    <source>
        <dbReference type="ARBA" id="ARBA00022840"/>
    </source>
</evidence>
<comment type="caution">
    <text evidence="17">The sequence shown here is derived from an EMBL/GenBank/DDBJ whole genome shotgun (WGS) entry which is preliminary data.</text>
</comment>
<dbReference type="NCBIfam" id="NF003792">
    <property type="entry name" value="PRK05380.1"/>
    <property type="match status" value="1"/>
</dbReference>
<evidence type="ECO:0000256" key="9">
    <source>
        <dbReference type="ARBA" id="ARBA00022962"/>
    </source>
</evidence>
<feature type="non-terminal residue" evidence="17">
    <location>
        <position position="433"/>
    </location>
</feature>
<feature type="domain" description="Glutamine amidotransferase" evidence="15">
    <location>
        <begin position="309"/>
        <end position="406"/>
    </location>
</feature>
<proteinExistence type="inferred from homology"/>
<dbReference type="Pfam" id="PF06418">
    <property type="entry name" value="CTP_synth_N"/>
    <property type="match status" value="1"/>
</dbReference>
<evidence type="ECO:0000256" key="12">
    <source>
        <dbReference type="ARBA" id="ARBA00075170"/>
    </source>
</evidence>
<organism evidence="17 18">
    <name type="scientific">Candidatus Woesebacteria bacterium GW2011_GWB1_45_5</name>
    <dbReference type="NCBI Taxonomy" id="1618581"/>
    <lineage>
        <taxon>Bacteria</taxon>
        <taxon>Candidatus Woeseibacteriota</taxon>
    </lineage>
</organism>
<dbReference type="FunFam" id="3.40.50.300:FF:000009">
    <property type="entry name" value="CTP synthase"/>
    <property type="match status" value="1"/>
</dbReference>
<evidence type="ECO:0000256" key="2">
    <source>
        <dbReference type="ARBA" id="ARBA00007533"/>
    </source>
</evidence>
<dbReference type="GO" id="GO:0044210">
    <property type="term" value="P:'de novo' CTP biosynthetic process"/>
    <property type="evidence" value="ECO:0007669"/>
    <property type="project" value="UniProtKB-UniPathway"/>
</dbReference>
<dbReference type="SUPFAM" id="SSF52317">
    <property type="entry name" value="Class I glutamine amidotransferase-like"/>
    <property type="match status" value="1"/>
</dbReference>
<dbReference type="PROSITE" id="PS51273">
    <property type="entry name" value="GATASE_TYPE_1"/>
    <property type="match status" value="1"/>
</dbReference>
<evidence type="ECO:0000256" key="3">
    <source>
        <dbReference type="ARBA" id="ARBA00012291"/>
    </source>
</evidence>
<evidence type="ECO:0000256" key="1">
    <source>
        <dbReference type="ARBA" id="ARBA00005171"/>
    </source>
</evidence>
<sequence>MKYIFVSGGVVSGLGKGVTTASLAFLRKTRGFRVSPVKIDMYLNIDAGTIRPQEHGEVFVTQDGIETDEDLGHYERFIGEDLTRANYITTGQIYSEVLRKERAFEYDGEDVEAIPHVTDEIIKRIKLAGESKNAEIAIIELGGTVGEYQNGIFFEASRIMKLKSPDDVIHLHVTYLPYLANIGELKSKPAQTSVRILNGMGIQPDMIVARTDMPIDKRRLERLALFCNVNSKCIFSAPNVSTVYEIPLLFHKPGHHLATRCLKLLKMRMKKHTGLKKWKEMAKRASKKYTRDVKIAVVGKYFVTGEYELSDSYVSVVEAVRHAAWKLGVNPVLTWVDAEDLERGRQNLIGFDGIIVPQGWGARGTEGKITAVKYARENNVPYLGLCFGMQMATIEFARNVLGLSGANSTEVNPKTKYPVIHIMPDQEKYLAKR</sequence>
<dbReference type="InterPro" id="IPR027417">
    <property type="entry name" value="P-loop_NTPase"/>
</dbReference>
<evidence type="ECO:0000256" key="13">
    <source>
        <dbReference type="ARBA" id="ARBA00079941"/>
    </source>
</evidence>
<keyword evidence="10" id="KW-0665">Pyrimidine biosynthesis</keyword>
<evidence type="ECO:0000256" key="10">
    <source>
        <dbReference type="ARBA" id="ARBA00022975"/>
    </source>
</evidence>
<dbReference type="GO" id="GO:0003883">
    <property type="term" value="F:CTP synthase activity"/>
    <property type="evidence" value="ECO:0007669"/>
    <property type="project" value="UniProtKB-EC"/>
</dbReference>
<dbReference type="EC" id="6.3.4.2" evidence="3"/>
<evidence type="ECO:0000256" key="6">
    <source>
        <dbReference type="ARBA" id="ARBA00022741"/>
    </source>
</evidence>
<dbReference type="Gene3D" id="3.40.50.300">
    <property type="entry name" value="P-loop containing nucleotide triphosphate hydrolases"/>
    <property type="match status" value="1"/>
</dbReference>
<evidence type="ECO:0000313" key="17">
    <source>
        <dbReference type="EMBL" id="KKU10030.1"/>
    </source>
</evidence>
<dbReference type="InterPro" id="IPR029062">
    <property type="entry name" value="Class_I_gatase-like"/>
</dbReference>
<evidence type="ECO:0000256" key="5">
    <source>
        <dbReference type="ARBA" id="ARBA00022723"/>
    </source>
</evidence>
<dbReference type="InterPro" id="IPR004468">
    <property type="entry name" value="CTP_synthase"/>
</dbReference>
<evidence type="ECO:0000259" key="15">
    <source>
        <dbReference type="Pfam" id="PF00117"/>
    </source>
</evidence>
<dbReference type="InterPro" id="IPR017456">
    <property type="entry name" value="CTP_synthase_N"/>
</dbReference>
<dbReference type="UniPathway" id="UPA00159">
    <property type="reaction ID" value="UER00277"/>
</dbReference>
<dbReference type="Gene3D" id="3.40.50.880">
    <property type="match status" value="1"/>
</dbReference>
<dbReference type="NCBIfam" id="TIGR00337">
    <property type="entry name" value="PyrG"/>
    <property type="match status" value="1"/>
</dbReference>
<evidence type="ECO:0000256" key="11">
    <source>
        <dbReference type="ARBA" id="ARBA00047781"/>
    </source>
</evidence>
<dbReference type="AlphaFoldDB" id="A0A0G1QMZ6"/>
<protein>
    <recommendedName>
        <fullName evidence="3">CTP synthase (glutamine hydrolyzing)</fullName>
        <ecNumber evidence="3">6.3.4.2</ecNumber>
    </recommendedName>
    <alternativeName>
        <fullName evidence="13">Cytidine 5'-triphosphate synthase</fullName>
    </alternativeName>
    <alternativeName>
        <fullName evidence="14">Cytidine triphosphate synthetase</fullName>
    </alternativeName>
    <alternativeName>
        <fullName evidence="12">UTP--ammonia ligase</fullName>
    </alternativeName>
</protein>
<dbReference type="PANTHER" id="PTHR11550">
    <property type="entry name" value="CTP SYNTHASE"/>
    <property type="match status" value="1"/>
</dbReference>
<keyword evidence="7" id="KW-0067">ATP-binding</keyword>
<dbReference type="PANTHER" id="PTHR11550:SF0">
    <property type="entry name" value="CTP SYNTHASE-RELATED"/>
    <property type="match status" value="1"/>
</dbReference>
<feature type="domain" description="CTP synthase N-terminal" evidence="16">
    <location>
        <begin position="2"/>
        <end position="254"/>
    </location>
</feature>
<reference evidence="17 18" key="1">
    <citation type="journal article" date="2015" name="Nature">
        <title>rRNA introns, odd ribosomes, and small enigmatic genomes across a large radiation of phyla.</title>
        <authorList>
            <person name="Brown C.T."/>
            <person name="Hug L.A."/>
            <person name="Thomas B.C."/>
            <person name="Sharon I."/>
            <person name="Castelle C.J."/>
            <person name="Singh A."/>
            <person name="Wilkins M.J."/>
            <person name="Williams K.H."/>
            <person name="Banfield J.F."/>
        </authorList>
    </citation>
    <scope>NUCLEOTIDE SEQUENCE [LARGE SCALE GENOMIC DNA]</scope>
</reference>
<dbReference type="Pfam" id="PF00117">
    <property type="entry name" value="GATase"/>
    <property type="match status" value="1"/>
</dbReference>
<evidence type="ECO:0000256" key="4">
    <source>
        <dbReference type="ARBA" id="ARBA00022598"/>
    </source>
</evidence>
<dbReference type="SUPFAM" id="SSF52540">
    <property type="entry name" value="P-loop containing nucleoside triphosphate hydrolases"/>
    <property type="match status" value="1"/>
</dbReference>
<dbReference type="Proteomes" id="UP000034329">
    <property type="component" value="Unassembled WGS sequence"/>
</dbReference>
<accession>A0A0G1QMZ6</accession>
<keyword evidence="4" id="KW-0436">Ligase</keyword>
<keyword evidence="9" id="KW-0315">Glutamine amidotransferase</keyword>
<keyword evidence="8" id="KW-0460">Magnesium</keyword>
<dbReference type="EMBL" id="LCLA01000022">
    <property type="protein sequence ID" value="KKU10030.1"/>
    <property type="molecule type" value="Genomic_DNA"/>
</dbReference>
<evidence type="ECO:0000256" key="8">
    <source>
        <dbReference type="ARBA" id="ARBA00022842"/>
    </source>
</evidence>
<dbReference type="GO" id="GO:0019856">
    <property type="term" value="P:pyrimidine nucleobase biosynthetic process"/>
    <property type="evidence" value="ECO:0007669"/>
    <property type="project" value="TreeGrafter"/>
</dbReference>